<dbReference type="RefSeq" id="WP_141813555.1">
    <property type="nucleotide sequence ID" value="NZ_VFPL01000001.1"/>
</dbReference>
<name>A0A5M9HGM3_9SPHI</name>
<dbReference type="Proteomes" id="UP000322918">
    <property type="component" value="Unassembled WGS sequence"/>
</dbReference>
<dbReference type="OrthoDB" id="631891at2"/>
<dbReference type="EMBL" id="VWNE01000004">
    <property type="protein sequence ID" value="KAA8485555.1"/>
    <property type="molecule type" value="Genomic_DNA"/>
</dbReference>
<protein>
    <recommendedName>
        <fullName evidence="3">SWIM-type domain-containing protein</fullName>
    </recommendedName>
</protein>
<proteinExistence type="predicted"/>
<reference evidence="1 2" key="1">
    <citation type="submission" date="2019-09" db="EMBL/GenBank/DDBJ databases">
        <title>Pararcticibacter amylolyticus gen. nov., sp. nov., isolated from a rottenly hemp rope, and reclassification of Pedobacter tournemirensis as Pararcticibacter tournemirensis comb. nov.</title>
        <authorList>
            <person name="Cai Y."/>
        </authorList>
    </citation>
    <scope>NUCLEOTIDE SEQUENCE [LARGE SCALE GENOMIC DNA]</scope>
    <source>
        <strain evidence="1 2">TF5-37.2-LB10</strain>
    </source>
</reference>
<keyword evidence="2" id="KW-1185">Reference proteome</keyword>
<evidence type="ECO:0008006" key="3">
    <source>
        <dbReference type="Google" id="ProtNLM"/>
    </source>
</evidence>
<dbReference type="AlphaFoldDB" id="A0A5M9HGM3"/>
<organism evidence="1 2">
    <name type="scientific">Arcticibacter tournemirensis</name>
    <dbReference type="NCBI Taxonomy" id="699437"/>
    <lineage>
        <taxon>Bacteria</taxon>
        <taxon>Pseudomonadati</taxon>
        <taxon>Bacteroidota</taxon>
        <taxon>Sphingobacteriia</taxon>
        <taxon>Sphingobacteriales</taxon>
        <taxon>Sphingobacteriaceae</taxon>
        <taxon>Arcticibacter</taxon>
    </lineage>
</organism>
<comment type="caution">
    <text evidence="1">The sequence shown here is derived from an EMBL/GenBank/DDBJ whole genome shotgun (WGS) entry which is preliminary data.</text>
</comment>
<accession>A0A5M9HGM3</accession>
<gene>
    <name evidence="1" type="ORF">F1649_03480</name>
</gene>
<evidence type="ECO:0000313" key="2">
    <source>
        <dbReference type="Proteomes" id="UP000322918"/>
    </source>
</evidence>
<evidence type="ECO:0000313" key="1">
    <source>
        <dbReference type="EMBL" id="KAA8485555.1"/>
    </source>
</evidence>
<sequence>MKKNIRPGIILPKDTFFYTISLESRQGLTREMLELHYPVPKGRKVYMGNHVEYKGFKNALISVEAKLSDGSENILYLHVGLTELDIACTCGMPGEKLCFHGFMTLHNLAWFRRLELEDYYWPGIVDDDKIKDKFLTTEVTKNWIKITPKEKYGNIFKSNIGFAERERFSLTTPAKTLAFPHGGQEAIAYCIAYNLGEHHVHLPILMACLGITSKQGNDIVSFKQFNHQKKLIPNVSYTANQQMLNTISLQQHDIAKRQYGMAGEEKKQESQSLKQAMLTLWEQAIPLLLKERYIYRYYTYWLRYLRSKPRKSDMRDCKYSLERPVLSFQLKMYQDHFALEAIVTVNGNPLQFKNKPPLFVFDKATDLIYLMASVQDDDLLRWMLLHNNRLTILKQHFREFQDTFFAELSTFYLVHFIDPNSKKIEPYDYNNITNYLSM</sequence>